<gene>
    <name evidence="1" type="ORF">Hypma_013973</name>
</gene>
<evidence type="ECO:0000313" key="1">
    <source>
        <dbReference type="EMBL" id="RDB30130.1"/>
    </source>
</evidence>
<dbReference type="InParanoid" id="A0A369K9K2"/>
<evidence type="ECO:0000313" key="2">
    <source>
        <dbReference type="Proteomes" id="UP000076154"/>
    </source>
</evidence>
<dbReference type="EMBL" id="LUEZ02000009">
    <property type="protein sequence ID" value="RDB30130.1"/>
    <property type="molecule type" value="Genomic_DNA"/>
</dbReference>
<sequence length="156" mass="17408">MDIYVSDGVSLLSSSYSRQSPCSIRMKFWPPRRAATYACHTDIFMSDGMSLPPSLFHDLNSNEESSVSDRCRSKLFCMPLALEWSSFFIMFSHKCAEVLAPAASGNTRLCAGVLRERAVALSYSMSGQYVTFGHQVKRDPGLRGERKHTLPVRSVS</sequence>
<keyword evidence="2" id="KW-1185">Reference proteome</keyword>
<comment type="caution">
    <text evidence="1">The sequence shown here is derived from an EMBL/GenBank/DDBJ whole genome shotgun (WGS) entry which is preliminary data.</text>
</comment>
<proteinExistence type="predicted"/>
<organism evidence="1 2">
    <name type="scientific">Hypsizygus marmoreus</name>
    <name type="common">White beech mushroom</name>
    <name type="synonym">Agaricus marmoreus</name>
    <dbReference type="NCBI Taxonomy" id="39966"/>
    <lineage>
        <taxon>Eukaryota</taxon>
        <taxon>Fungi</taxon>
        <taxon>Dikarya</taxon>
        <taxon>Basidiomycota</taxon>
        <taxon>Agaricomycotina</taxon>
        <taxon>Agaricomycetes</taxon>
        <taxon>Agaricomycetidae</taxon>
        <taxon>Agaricales</taxon>
        <taxon>Tricholomatineae</taxon>
        <taxon>Lyophyllaceae</taxon>
        <taxon>Hypsizygus</taxon>
    </lineage>
</organism>
<protein>
    <submittedName>
        <fullName evidence="1">Uncharacterized protein</fullName>
    </submittedName>
</protein>
<dbReference type="AlphaFoldDB" id="A0A369K9K2"/>
<name>A0A369K9K2_HYPMA</name>
<dbReference type="Proteomes" id="UP000076154">
    <property type="component" value="Unassembled WGS sequence"/>
</dbReference>
<accession>A0A369K9K2</accession>
<reference evidence="1" key="1">
    <citation type="submission" date="2018-04" db="EMBL/GenBank/DDBJ databases">
        <title>Whole genome sequencing of Hypsizygus marmoreus.</title>
        <authorList>
            <person name="Choi I.-G."/>
            <person name="Min B."/>
            <person name="Kim J.-G."/>
            <person name="Kim S."/>
            <person name="Oh Y.-L."/>
            <person name="Kong W.-S."/>
            <person name="Park H."/>
            <person name="Jeong J."/>
            <person name="Song E.-S."/>
        </authorList>
    </citation>
    <scope>NUCLEOTIDE SEQUENCE [LARGE SCALE GENOMIC DNA]</scope>
    <source>
        <strain evidence="1">51987-8</strain>
    </source>
</reference>